<evidence type="ECO:0000313" key="2">
    <source>
        <dbReference type="EMBL" id="MEE6311416.1"/>
    </source>
</evidence>
<accession>A0ABU7SN84</accession>
<organism evidence="2 3">
    <name type="scientific">Plantactinospora veratri</name>
    <dbReference type="NCBI Taxonomy" id="1436122"/>
    <lineage>
        <taxon>Bacteria</taxon>
        <taxon>Bacillati</taxon>
        <taxon>Actinomycetota</taxon>
        <taxon>Actinomycetes</taxon>
        <taxon>Micromonosporales</taxon>
        <taxon>Micromonosporaceae</taxon>
        <taxon>Plantactinospora</taxon>
    </lineage>
</organism>
<keyword evidence="1" id="KW-1133">Transmembrane helix</keyword>
<dbReference type="RefSeq" id="WP_331211394.1">
    <property type="nucleotide sequence ID" value="NZ_JAZGQL010000033.1"/>
</dbReference>
<gene>
    <name evidence="2" type="ORF">V1634_31780</name>
</gene>
<sequence length="388" mass="40721">MLEDSLRDMFATRVDTPPVPDDPAGRVIQRGRVARRRRTVSSLAAVAAALVLVTAGAASLGGGWLLERPSSGPAAGFGADSLAEVTVGPVEPPVPGRETGIGLDIRSGDQLWTTDGRRLSLAGVGEVTRVYRVPGGWVYAGARQVRFLRPDGTSVALSGEDDRWTLSADGDRLAFQLDTTLYIARVGPTGLALMDHVEVPAGVWPVAVTADRVVVSDGPRGYGFVDLAHPARRPTRDADVTAVYGVRADGLVGLVREESGNRRCLASLALTGGRLQPVRSGGCGLGLRAEAPDGGLAPGGRWLAERRGAEVVLIDIDRVLDGGSTVVACPAAGDVPPVWADDRTVVTGDDKQVVRCRTDGTEEIVPLPDGVSERWQLVPRLTATADGR</sequence>
<evidence type="ECO:0000313" key="3">
    <source>
        <dbReference type="Proteomes" id="UP001339911"/>
    </source>
</evidence>
<dbReference type="EMBL" id="JAZGQL010000033">
    <property type="protein sequence ID" value="MEE6311416.1"/>
    <property type="molecule type" value="Genomic_DNA"/>
</dbReference>
<protein>
    <submittedName>
        <fullName evidence="2">Uncharacterized protein</fullName>
    </submittedName>
</protein>
<proteinExistence type="predicted"/>
<keyword evidence="3" id="KW-1185">Reference proteome</keyword>
<comment type="caution">
    <text evidence="2">The sequence shown here is derived from an EMBL/GenBank/DDBJ whole genome shotgun (WGS) entry which is preliminary data.</text>
</comment>
<feature type="transmembrane region" description="Helical" evidence="1">
    <location>
        <begin position="40"/>
        <end position="66"/>
    </location>
</feature>
<keyword evidence="1" id="KW-0812">Transmembrane</keyword>
<dbReference type="Proteomes" id="UP001339911">
    <property type="component" value="Unassembled WGS sequence"/>
</dbReference>
<evidence type="ECO:0000256" key="1">
    <source>
        <dbReference type="SAM" id="Phobius"/>
    </source>
</evidence>
<reference evidence="2 3" key="1">
    <citation type="submission" date="2024-01" db="EMBL/GenBank/DDBJ databases">
        <title>Genome insights into Plantactinospora veratri sp. nov.</title>
        <authorList>
            <person name="Wang L."/>
        </authorList>
    </citation>
    <scope>NUCLEOTIDE SEQUENCE [LARGE SCALE GENOMIC DNA]</scope>
    <source>
        <strain evidence="2 3">NEAU-FHS4</strain>
    </source>
</reference>
<keyword evidence="1" id="KW-0472">Membrane</keyword>
<name>A0ABU7SN84_9ACTN</name>